<gene>
    <name evidence="2" type="ORF">VTK73DRAFT_2396</name>
</gene>
<keyword evidence="3" id="KW-1185">Reference proteome</keyword>
<organism evidence="2 3">
    <name type="scientific">Phialemonium thermophilum</name>
    <dbReference type="NCBI Taxonomy" id="223376"/>
    <lineage>
        <taxon>Eukaryota</taxon>
        <taxon>Fungi</taxon>
        <taxon>Dikarya</taxon>
        <taxon>Ascomycota</taxon>
        <taxon>Pezizomycotina</taxon>
        <taxon>Sordariomycetes</taxon>
        <taxon>Sordariomycetidae</taxon>
        <taxon>Cephalothecales</taxon>
        <taxon>Cephalothecaceae</taxon>
        <taxon>Phialemonium</taxon>
    </lineage>
</organism>
<comment type="caution">
    <text evidence="2">The sequence shown here is derived from an EMBL/GenBank/DDBJ whole genome shotgun (WGS) entry which is preliminary data.</text>
</comment>
<proteinExistence type="predicted"/>
<evidence type="ECO:0000313" key="2">
    <source>
        <dbReference type="EMBL" id="KAL1844503.1"/>
    </source>
</evidence>
<feature type="compositionally biased region" description="Polar residues" evidence="1">
    <location>
        <begin position="266"/>
        <end position="275"/>
    </location>
</feature>
<feature type="region of interest" description="Disordered" evidence="1">
    <location>
        <begin position="266"/>
        <end position="285"/>
    </location>
</feature>
<feature type="region of interest" description="Disordered" evidence="1">
    <location>
        <begin position="31"/>
        <end position="95"/>
    </location>
</feature>
<dbReference type="EMBL" id="JAZHXJ010001665">
    <property type="protein sequence ID" value="KAL1844503.1"/>
    <property type="molecule type" value="Genomic_DNA"/>
</dbReference>
<reference evidence="2 3" key="1">
    <citation type="journal article" date="2024" name="Commun. Biol.">
        <title>Comparative genomic analysis of thermophilic fungi reveals convergent evolutionary adaptations and gene losses.</title>
        <authorList>
            <person name="Steindorff A.S."/>
            <person name="Aguilar-Pontes M.V."/>
            <person name="Robinson A.J."/>
            <person name="Andreopoulos B."/>
            <person name="LaButti K."/>
            <person name="Kuo A."/>
            <person name="Mondo S."/>
            <person name="Riley R."/>
            <person name="Otillar R."/>
            <person name="Haridas S."/>
            <person name="Lipzen A."/>
            <person name="Grimwood J."/>
            <person name="Schmutz J."/>
            <person name="Clum A."/>
            <person name="Reid I.D."/>
            <person name="Moisan M.C."/>
            <person name="Butler G."/>
            <person name="Nguyen T.T.M."/>
            <person name="Dewar K."/>
            <person name="Conant G."/>
            <person name="Drula E."/>
            <person name="Henrissat B."/>
            <person name="Hansel C."/>
            <person name="Singer S."/>
            <person name="Hutchinson M.I."/>
            <person name="de Vries R.P."/>
            <person name="Natvig D.O."/>
            <person name="Powell A.J."/>
            <person name="Tsang A."/>
            <person name="Grigoriev I.V."/>
        </authorList>
    </citation>
    <scope>NUCLEOTIDE SEQUENCE [LARGE SCALE GENOMIC DNA]</scope>
    <source>
        <strain evidence="2 3">ATCC 24622</strain>
    </source>
</reference>
<protein>
    <submittedName>
        <fullName evidence="2">Uncharacterized protein</fullName>
    </submittedName>
</protein>
<sequence>MKRATVGVPREASSATARVVVFMLTGDRRMRSDSEGERIVIGRTENGKKASREETDKRVWRDQPSDLRRGSEEPVTKERQATDENGVEDRGSCTGWEPFEGERRLIRHQARRAGAAHLFRSLTWQRLPCLLPSLALNRGFKLYYRPRSVCGGNFHTLAAKPPPLSTETPRHSDVRPLLVFPSVVDPCTNRCGERAAAARRAIPAGHGREWLPGEIIGSLGGQPCRRSALRNCRSRGKVPSHFGGWVGGVGGGAETEEMKAGPVETLDQQQNTQRCESGVPTWLRE</sequence>
<dbReference type="Proteomes" id="UP001586593">
    <property type="component" value="Unassembled WGS sequence"/>
</dbReference>
<evidence type="ECO:0000313" key="3">
    <source>
        <dbReference type="Proteomes" id="UP001586593"/>
    </source>
</evidence>
<accession>A0ABR3VS55</accession>
<feature type="compositionally biased region" description="Basic and acidic residues" evidence="1">
    <location>
        <begin position="31"/>
        <end position="91"/>
    </location>
</feature>
<name>A0ABR3VS55_9PEZI</name>
<evidence type="ECO:0000256" key="1">
    <source>
        <dbReference type="SAM" id="MobiDB-lite"/>
    </source>
</evidence>